<gene>
    <name evidence="1" type="ORF">FRY74_11850</name>
</gene>
<keyword evidence="2" id="KW-1185">Reference proteome</keyword>
<dbReference type="Pfam" id="PF04199">
    <property type="entry name" value="Cyclase"/>
    <property type="match status" value="1"/>
</dbReference>
<proteinExistence type="predicted"/>
<reference evidence="1 2" key="1">
    <citation type="submission" date="2019-08" db="EMBL/GenBank/DDBJ databases">
        <title>Genome of Vicingus serpentipes NCIMB 15042.</title>
        <authorList>
            <person name="Bowman J.P."/>
        </authorList>
    </citation>
    <scope>NUCLEOTIDE SEQUENCE [LARGE SCALE GENOMIC DNA]</scope>
    <source>
        <strain evidence="1 2">NCIMB 15042</strain>
    </source>
</reference>
<dbReference type="Proteomes" id="UP000321721">
    <property type="component" value="Unassembled WGS sequence"/>
</dbReference>
<protein>
    <submittedName>
        <fullName evidence="1">Cyclase family protein</fullName>
    </submittedName>
</protein>
<organism evidence="1 2">
    <name type="scientific">Vicingus serpentipes</name>
    <dbReference type="NCBI Taxonomy" id="1926625"/>
    <lineage>
        <taxon>Bacteria</taxon>
        <taxon>Pseudomonadati</taxon>
        <taxon>Bacteroidota</taxon>
        <taxon>Flavobacteriia</taxon>
        <taxon>Flavobacteriales</taxon>
        <taxon>Vicingaceae</taxon>
        <taxon>Vicingus</taxon>
    </lineage>
</organism>
<dbReference type="RefSeq" id="WP_147101882.1">
    <property type="nucleotide sequence ID" value="NZ_VOOS01000006.1"/>
</dbReference>
<evidence type="ECO:0000313" key="1">
    <source>
        <dbReference type="EMBL" id="TXB63941.1"/>
    </source>
</evidence>
<dbReference type="GO" id="GO:0019441">
    <property type="term" value="P:L-tryptophan catabolic process to kynurenine"/>
    <property type="evidence" value="ECO:0007669"/>
    <property type="project" value="InterPro"/>
</dbReference>
<dbReference type="EMBL" id="VOOS01000006">
    <property type="protein sequence ID" value="TXB63941.1"/>
    <property type="molecule type" value="Genomic_DNA"/>
</dbReference>
<name>A0A5C6RNL7_9FLAO</name>
<dbReference type="SUPFAM" id="SSF102198">
    <property type="entry name" value="Putative cyclase"/>
    <property type="match status" value="1"/>
</dbReference>
<comment type="caution">
    <text evidence="1">The sequence shown here is derived from an EMBL/GenBank/DDBJ whole genome shotgun (WGS) entry which is preliminary data.</text>
</comment>
<dbReference type="OrthoDB" id="9814192at2"/>
<evidence type="ECO:0000313" key="2">
    <source>
        <dbReference type="Proteomes" id="UP000321721"/>
    </source>
</evidence>
<dbReference type="AlphaFoldDB" id="A0A5C6RNL7"/>
<accession>A0A5C6RNL7</accession>
<dbReference type="InterPro" id="IPR007325">
    <property type="entry name" value="KFase/CYL"/>
</dbReference>
<dbReference type="Gene3D" id="3.50.30.50">
    <property type="entry name" value="Putative cyclase"/>
    <property type="match status" value="1"/>
</dbReference>
<dbReference type="InterPro" id="IPR037175">
    <property type="entry name" value="KFase_sf"/>
</dbReference>
<dbReference type="GO" id="GO:0004061">
    <property type="term" value="F:arylformamidase activity"/>
    <property type="evidence" value="ECO:0007669"/>
    <property type="project" value="InterPro"/>
</dbReference>
<sequence length="249" mass="28494">MKTTIEYRNTTFNIDLSKPLDISIPLRGTKENVTAWYVNPPEFTPVMENGFIGDVNLGGAVNFRNIFFNPHGHGTHTECVGHISKKPYTINQCLKQFTFHAKLVTITPYNVDGDSVIMLEQVEKIWQKNEADALVIRTMPNSDSKLHKQYSSTNPTYIHHKAMQFLVDNGVQHLLIDTPSVDREEDEGKLLAHHIFWDYPKNPQLSKTITELIFVPNTIIDDFYILQFQIASFENDASPSKPTLYEILN</sequence>